<keyword evidence="3" id="KW-0328">Glycosyltransferase</keyword>
<feature type="transmembrane region" description="Helical" evidence="8">
    <location>
        <begin position="16"/>
        <end position="35"/>
    </location>
</feature>
<dbReference type="PANTHER" id="PTHR33908:SF11">
    <property type="entry name" value="MEMBRANE PROTEIN"/>
    <property type="match status" value="1"/>
</dbReference>
<evidence type="ECO:0000256" key="8">
    <source>
        <dbReference type="SAM" id="Phobius"/>
    </source>
</evidence>
<keyword evidence="2" id="KW-1003">Cell membrane</keyword>
<feature type="transmembrane region" description="Helical" evidence="8">
    <location>
        <begin position="286"/>
        <end position="318"/>
    </location>
</feature>
<dbReference type="Pfam" id="PF13231">
    <property type="entry name" value="PMT_2"/>
    <property type="match status" value="1"/>
</dbReference>
<evidence type="ECO:0000313" key="10">
    <source>
        <dbReference type="EMBL" id="AJP48327.1"/>
    </source>
</evidence>
<accession>A0A0C5IZT5</accession>
<dbReference type="AlphaFoldDB" id="A0A0C5IZT5"/>
<feature type="transmembrane region" description="Helical" evidence="8">
    <location>
        <begin position="41"/>
        <end position="65"/>
    </location>
</feature>
<dbReference type="Proteomes" id="UP000061603">
    <property type="component" value="Chromosome"/>
</dbReference>
<evidence type="ECO:0000256" key="4">
    <source>
        <dbReference type="ARBA" id="ARBA00022679"/>
    </source>
</evidence>
<feature type="transmembrane region" description="Helical" evidence="8">
    <location>
        <begin position="330"/>
        <end position="349"/>
    </location>
</feature>
<dbReference type="EMBL" id="CP010554">
    <property type="protein sequence ID" value="AJP48327.1"/>
    <property type="molecule type" value="Genomic_DNA"/>
</dbReference>
<proteinExistence type="predicted"/>
<feature type="transmembrane region" description="Helical" evidence="8">
    <location>
        <begin position="208"/>
        <end position="226"/>
    </location>
</feature>
<feature type="transmembrane region" description="Helical" evidence="8">
    <location>
        <begin position="238"/>
        <end position="257"/>
    </location>
</feature>
<name>A0A0C5IZT5_9PROT</name>
<dbReference type="RefSeq" id="WP_202634212.1">
    <property type="nucleotide sequence ID" value="NZ_CP010554.1"/>
</dbReference>
<keyword evidence="4" id="KW-0808">Transferase</keyword>
<dbReference type="GO" id="GO:0016763">
    <property type="term" value="F:pentosyltransferase activity"/>
    <property type="evidence" value="ECO:0007669"/>
    <property type="project" value="TreeGrafter"/>
</dbReference>
<keyword evidence="11" id="KW-1185">Reference proteome</keyword>
<feature type="transmembrane region" description="Helical" evidence="8">
    <location>
        <begin position="77"/>
        <end position="99"/>
    </location>
</feature>
<feature type="transmembrane region" description="Helical" evidence="8">
    <location>
        <begin position="481"/>
        <end position="500"/>
    </location>
</feature>
<feature type="transmembrane region" description="Helical" evidence="8">
    <location>
        <begin position="375"/>
        <end position="397"/>
    </location>
</feature>
<sequence length="671" mass="75148">MQSISSLSFLSGRAQLIAIGVLTFTLDTAIFRFLSAQADSLAYAHMTSFMVAALFGCLLSLVGPLNPMAKTPRLPRFLAWFVIALLILFLRGGLLASLVQVASVPIVTAQLVSAFFSVFAFFGLIYVFSYAPRTGCLAPEKNLDTIFLLLTAYAILLRLFYLGAPELLFEEAYYWNYAQHLDIGYLDHPLMVAWIIKAMISLLGNTEFAVRLGAFMCWFVTAYFIFKLTLELFNRSIAYRALAIMAMLPVYFSFGFFMSPDAPVTACWAMAVYFFYQIIGNEKKRAWLGLGVAIGLGLISKYTISLLGLAMVLFLLINRSSRKWFTRPEPYIAVVIALLLFSPVVIWNFDHHWASFTFQSQGRLASKFSFSLPRFIGNVIVFLTPIGVLSVFAIVLSRKPLLANMASFTQAPTERIKCNYFLLIWLTLFPVSVFATISLFRASKLNWTGPSWLALVPLMALLLTQKSVVAPTRLLAWCRRAWVPTLVVCLLFYGASLHWLSLGLPGVGYPKNMHLIGWRTFGGEMEKLVTQLEQEIGNDILVVGMDRNKIASGLAFYRTQSIESSNQKTAHVPAFQTASEHLFASVGLMYEFWFPLAQQHGKTMLLVSNDRDHLRTGRVLERVKTAGEIHEMIISKNGQPSGHYYYRLVKGYQEKSTANPLTGSADSDSSD</sequence>
<evidence type="ECO:0000256" key="3">
    <source>
        <dbReference type="ARBA" id="ARBA00022676"/>
    </source>
</evidence>
<dbReference type="PANTHER" id="PTHR33908">
    <property type="entry name" value="MANNOSYLTRANSFERASE YKCB-RELATED"/>
    <property type="match status" value="1"/>
</dbReference>
<dbReference type="PATRIC" id="fig|1565605.3.peg.1547"/>
<organism evidence="10 11">
    <name type="scientific">Rugosibacter aromaticivorans</name>
    <dbReference type="NCBI Taxonomy" id="1565605"/>
    <lineage>
        <taxon>Bacteria</taxon>
        <taxon>Pseudomonadati</taxon>
        <taxon>Pseudomonadota</taxon>
        <taxon>Betaproteobacteria</taxon>
        <taxon>Nitrosomonadales</taxon>
        <taxon>Sterolibacteriaceae</taxon>
        <taxon>Rugosibacter</taxon>
    </lineage>
</organism>
<evidence type="ECO:0000313" key="11">
    <source>
        <dbReference type="Proteomes" id="UP000061603"/>
    </source>
</evidence>
<dbReference type="InterPro" id="IPR038731">
    <property type="entry name" value="RgtA/B/C-like"/>
</dbReference>
<keyword evidence="5 8" id="KW-0812">Transmembrane</keyword>
<dbReference type="GO" id="GO:0009103">
    <property type="term" value="P:lipopolysaccharide biosynthetic process"/>
    <property type="evidence" value="ECO:0007669"/>
    <property type="project" value="UniProtKB-ARBA"/>
</dbReference>
<comment type="subcellular location">
    <subcellularLocation>
        <location evidence="1">Cell membrane</location>
        <topology evidence="1">Multi-pass membrane protein</topology>
    </subcellularLocation>
</comment>
<evidence type="ECO:0000256" key="1">
    <source>
        <dbReference type="ARBA" id="ARBA00004651"/>
    </source>
</evidence>
<feature type="transmembrane region" description="Helical" evidence="8">
    <location>
        <begin position="418"/>
        <end position="440"/>
    </location>
</feature>
<protein>
    <recommendedName>
        <fullName evidence="9">Glycosyltransferase RgtA/B/C/D-like domain-containing protein</fullName>
    </recommendedName>
</protein>
<feature type="transmembrane region" description="Helical" evidence="8">
    <location>
        <begin position="143"/>
        <end position="162"/>
    </location>
</feature>
<dbReference type="InterPro" id="IPR050297">
    <property type="entry name" value="LipidA_mod_glycosyltrf_83"/>
</dbReference>
<keyword evidence="7 8" id="KW-0472">Membrane</keyword>
<gene>
    <name evidence="10" type="ORF">PG1C_07340</name>
</gene>
<dbReference type="GO" id="GO:0005886">
    <property type="term" value="C:plasma membrane"/>
    <property type="evidence" value="ECO:0007669"/>
    <property type="project" value="UniProtKB-SubCell"/>
</dbReference>
<dbReference type="STRING" id="1565605.PG1C_07340"/>
<keyword evidence="6 8" id="KW-1133">Transmembrane helix</keyword>
<evidence type="ECO:0000256" key="2">
    <source>
        <dbReference type="ARBA" id="ARBA00022475"/>
    </source>
</evidence>
<evidence type="ECO:0000256" key="7">
    <source>
        <dbReference type="ARBA" id="ARBA00023136"/>
    </source>
</evidence>
<evidence type="ECO:0000259" key="9">
    <source>
        <dbReference type="Pfam" id="PF13231"/>
    </source>
</evidence>
<evidence type="ECO:0000256" key="5">
    <source>
        <dbReference type="ARBA" id="ARBA00022692"/>
    </source>
</evidence>
<feature type="transmembrane region" description="Helical" evidence="8">
    <location>
        <begin position="452"/>
        <end position="469"/>
    </location>
</feature>
<dbReference type="HOGENOM" id="CLU_016165_0_0_4"/>
<evidence type="ECO:0000256" key="6">
    <source>
        <dbReference type="ARBA" id="ARBA00022989"/>
    </source>
</evidence>
<feature type="domain" description="Glycosyltransferase RgtA/B/C/D-like" evidence="9">
    <location>
        <begin position="187"/>
        <end position="347"/>
    </location>
</feature>
<reference evidence="10 11" key="1">
    <citation type="journal article" date="2015" name="Genome Announc.">
        <title>Complete Genome Sequence of a Novel Bacterium within the Family Rhodocyclaceae That Degrades Polycyclic Aromatic Hydrocarbons.</title>
        <authorList>
            <person name="Singleton D.R."/>
            <person name="Dickey A.N."/>
            <person name="Scholl E.H."/>
            <person name="Wright F.A."/>
            <person name="Aitken M.D."/>
        </authorList>
    </citation>
    <scope>NUCLEOTIDE SEQUENCE [LARGE SCALE GENOMIC DNA]</scope>
    <source>
        <strain evidence="11">PG1-Ca6</strain>
    </source>
</reference>
<feature type="transmembrane region" description="Helical" evidence="8">
    <location>
        <begin position="111"/>
        <end position="131"/>
    </location>
</feature>
<dbReference type="KEGG" id="rbu:PG1C_07340"/>